<name>A0A1Y5HU88_OLEAN</name>
<accession>A0A1Y5HU88</accession>
<gene>
    <name evidence="2" type="ORF">A9R00_03860</name>
</gene>
<feature type="domain" description="DUF695" evidence="1">
    <location>
        <begin position="5"/>
        <end position="135"/>
    </location>
</feature>
<proteinExistence type="predicted"/>
<evidence type="ECO:0000313" key="2">
    <source>
        <dbReference type="EMBL" id="OUS40871.1"/>
    </source>
</evidence>
<reference evidence="3" key="1">
    <citation type="journal article" date="2017" name="Proc. Natl. Acad. Sci. U.S.A.">
        <title>Simulation of Deepwater Horizon oil plume reveals substrate specialization within a complex community of hydrocarbon degraders.</title>
        <authorList>
            <person name="Hu P."/>
            <person name="Dubinsky E.A."/>
            <person name="Probst A.J."/>
            <person name="Wang J."/>
            <person name="Sieber C.M.K."/>
            <person name="Tom L.M."/>
            <person name="Gardinali P."/>
            <person name="Banfield J.F."/>
            <person name="Atlas R.M."/>
            <person name="Andersen G.L."/>
        </authorList>
    </citation>
    <scope>NUCLEOTIDE SEQUENCE [LARGE SCALE GENOMIC DNA]</scope>
</reference>
<organism evidence="2 3">
    <name type="scientific">Oleispira antarctica</name>
    <dbReference type="NCBI Taxonomy" id="188908"/>
    <lineage>
        <taxon>Bacteria</taxon>
        <taxon>Pseudomonadati</taxon>
        <taxon>Pseudomonadota</taxon>
        <taxon>Gammaproteobacteria</taxon>
        <taxon>Oceanospirillales</taxon>
        <taxon>Oceanospirillaceae</taxon>
        <taxon>Oleispira</taxon>
    </lineage>
</organism>
<comment type="caution">
    <text evidence="2">The sequence shown here is derived from an EMBL/GenBank/DDBJ whole genome shotgun (WGS) entry which is preliminary data.</text>
</comment>
<dbReference type="AlphaFoldDB" id="A0A1Y5HU88"/>
<evidence type="ECO:0000259" key="1">
    <source>
        <dbReference type="Pfam" id="PF05117"/>
    </source>
</evidence>
<protein>
    <recommendedName>
        <fullName evidence="1">DUF695 domain-containing protein</fullName>
    </recommendedName>
</protein>
<dbReference type="Pfam" id="PF05117">
    <property type="entry name" value="DUF695"/>
    <property type="match status" value="1"/>
</dbReference>
<evidence type="ECO:0000313" key="3">
    <source>
        <dbReference type="Proteomes" id="UP000227088"/>
    </source>
</evidence>
<dbReference type="InterPro" id="IPR016097">
    <property type="entry name" value="DUF695"/>
</dbReference>
<sequence length="142" mass="16174">MKLDNRWVTADGTLNELPITIYSREDWQVLADKGSFPICIQIAWHAEQRDESNAYPSRQDMLKIDVFHHQLQSQIEADSHAVVAMVITHDGVNQWVIYCDDIETVKAGLNKLSAPEQGFPIEIVADEDAGWETFKKVHQAIQ</sequence>
<dbReference type="Proteomes" id="UP000227088">
    <property type="component" value="Unassembled WGS sequence"/>
</dbReference>
<dbReference type="EMBL" id="MABE01000224">
    <property type="protein sequence ID" value="OUS40871.1"/>
    <property type="molecule type" value="Genomic_DNA"/>
</dbReference>